<evidence type="ECO:0000256" key="5">
    <source>
        <dbReference type="ARBA" id="ARBA00022967"/>
    </source>
</evidence>
<evidence type="ECO:0000256" key="9">
    <source>
        <dbReference type="HAMAP-Rule" id="MF_01356"/>
    </source>
</evidence>
<keyword evidence="9 10" id="KW-0408">Iron</keyword>
<comment type="caution">
    <text evidence="13">The sequence shown here is derived from an EMBL/GenBank/DDBJ whole genome shotgun (WGS) entry which is preliminary data.</text>
</comment>
<organism evidence="13 14">
    <name type="scientific">Aeromonas lusitana</name>
    <dbReference type="NCBI Taxonomy" id="931529"/>
    <lineage>
        <taxon>Bacteria</taxon>
        <taxon>Pseudomonadati</taxon>
        <taxon>Pseudomonadota</taxon>
        <taxon>Gammaproteobacteria</taxon>
        <taxon>Aeromonadales</taxon>
        <taxon>Aeromonadaceae</taxon>
        <taxon>Aeromonas</taxon>
    </lineage>
</organism>
<evidence type="ECO:0000256" key="4">
    <source>
        <dbReference type="ARBA" id="ARBA00022719"/>
    </source>
</evidence>
<dbReference type="HAMAP" id="MF_01356">
    <property type="entry name" value="NDH1_NuoB"/>
    <property type="match status" value="1"/>
</dbReference>
<dbReference type="EC" id="7.1.1.-" evidence="9"/>
<evidence type="ECO:0000256" key="11">
    <source>
        <dbReference type="SAM" id="MobiDB-lite"/>
    </source>
</evidence>
<dbReference type="PROSITE" id="PS01150">
    <property type="entry name" value="COMPLEX1_20K"/>
    <property type="match status" value="1"/>
</dbReference>
<comment type="function">
    <text evidence="9">NDH-1 shuttles electrons from NADH, via FMN and iron-sulfur (Fe-S) centers, to quinones in the respiratory chain. The immediate electron acceptor for the enzyme in this species is believed to be ubiquinone. Couples the redox reaction to proton translocation (for every two electrons transferred, four hydrogen ions are translocated across the cytoplasmic membrane), and thus conserves the redox energy in a proton gradient.</text>
</comment>
<feature type="compositionally biased region" description="Basic and acidic residues" evidence="11">
    <location>
        <begin position="203"/>
        <end position="212"/>
    </location>
</feature>
<keyword evidence="8 9" id="KW-0830">Ubiquinone</keyword>
<dbReference type="Pfam" id="PF01058">
    <property type="entry name" value="Oxidored_q6"/>
    <property type="match status" value="1"/>
</dbReference>
<dbReference type="PANTHER" id="PTHR11995:SF14">
    <property type="entry name" value="NADH DEHYDROGENASE [UBIQUINONE] IRON-SULFUR PROTEIN 7, MITOCHONDRIAL"/>
    <property type="match status" value="1"/>
</dbReference>
<dbReference type="FunFam" id="3.40.50.12280:FF:000002">
    <property type="entry name" value="NADH-quinone oxidoreductase subunit B"/>
    <property type="match status" value="1"/>
</dbReference>
<dbReference type="GO" id="GO:0045271">
    <property type="term" value="C:respiratory chain complex I"/>
    <property type="evidence" value="ECO:0007669"/>
    <property type="project" value="TreeGrafter"/>
</dbReference>
<keyword evidence="4 9" id="KW-0874">Quinone</keyword>
<comment type="subunit">
    <text evidence="9">NDH-1 is composed of 14 different subunits. Subunits NuoB, C, D, E, F, and G constitute the peripheral sector of the complex.</text>
</comment>
<feature type="binding site" evidence="9">
    <location>
        <position position="68"/>
    </location>
    <ligand>
        <name>[4Fe-4S] cluster</name>
        <dbReference type="ChEBI" id="CHEBI:49883"/>
    </ligand>
</feature>
<evidence type="ECO:0000256" key="8">
    <source>
        <dbReference type="ARBA" id="ARBA00023075"/>
    </source>
</evidence>
<sequence>MKYTLSRIDPDAPVERYPQEQRQTVDDPLAQEASRGIMIGRLEEVLQDTVNWGRKNSLWPYNFGISCCYVEMCTAFTSPHDVARFGAEVIRASPRQADFMVIAGTPFIKMAPVIQRLYEQLLEPKWVISMGACANSGGMYDIYSVVQGVDKFLPVDVYIPGCPPRPEAFLQALMLLQDSIGKERRPLSWVVGDQGIYRPQMQAEKERKRGERINVTNLRTPDEI</sequence>
<reference evidence="13 14" key="1">
    <citation type="submission" date="2017-11" db="EMBL/GenBank/DDBJ databases">
        <title>Draft genome sequence of environmental isolate Aeromonas lusitania sp. nov. MDC 2473.</title>
        <authorList>
            <person name="Colston S.M."/>
            <person name="Navarro A."/>
            <person name="Martinez-Murcia A.J."/>
            <person name="Graf J."/>
        </authorList>
    </citation>
    <scope>NUCLEOTIDE SEQUENCE [LARGE SCALE GENOMIC DNA]</scope>
    <source>
        <strain evidence="13 14">MDC 2473</strain>
    </source>
</reference>
<feature type="binding site" evidence="9">
    <location>
        <position position="67"/>
    </location>
    <ligand>
        <name>[4Fe-4S] cluster</name>
        <dbReference type="ChEBI" id="CHEBI:49883"/>
    </ligand>
</feature>
<proteinExistence type="inferred from homology"/>
<evidence type="ECO:0000256" key="10">
    <source>
        <dbReference type="RuleBase" id="RU004464"/>
    </source>
</evidence>
<dbReference type="GO" id="GO:0015990">
    <property type="term" value="P:electron transport coupled proton transport"/>
    <property type="evidence" value="ECO:0007669"/>
    <property type="project" value="TreeGrafter"/>
</dbReference>
<feature type="binding site" evidence="9">
    <location>
        <position position="162"/>
    </location>
    <ligand>
        <name>[4Fe-4S] cluster</name>
        <dbReference type="ChEBI" id="CHEBI:49883"/>
    </ligand>
</feature>
<dbReference type="InterPro" id="IPR006137">
    <property type="entry name" value="NADH_UbQ_OxRdtase-like_20kDa"/>
</dbReference>
<evidence type="ECO:0000256" key="6">
    <source>
        <dbReference type="ARBA" id="ARBA00023014"/>
    </source>
</evidence>
<evidence type="ECO:0000313" key="13">
    <source>
        <dbReference type="EMBL" id="PJC94119.1"/>
    </source>
</evidence>
<dbReference type="NCBIfam" id="NF005012">
    <property type="entry name" value="PRK06411.1"/>
    <property type="match status" value="1"/>
</dbReference>
<comment type="cofactor">
    <cofactor evidence="9">
        <name>[4Fe-4S] cluster</name>
        <dbReference type="ChEBI" id="CHEBI:49883"/>
    </cofactor>
    <text evidence="9">Binds 1 [4Fe-4S] cluster.</text>
</comment>
<dbReference type="GO" id="GO:0009060">
    <property type="term" value="P:aerobic respiration"/>
    <property type="evidence" value="ECO:0007669"/>
    <property type="project" value="TreeGrafter"/>
</dbReference>
<dbReference type="SUPFAM" id="SSF56770">
    <property type="entry name" value="HydA/Nqo6-like"/>
    <property type="match status" value="1"/>
</dbReference>
<gene>
    <name evidence="9" type="primary">nuoB</name>
    <name evidence="13" type="ORF">CUC44_05335</name>
</gene>
<evidence type="ECO:0000256" key="3">
    <source>
        <dbReference type="ARBA" id="ARBA00022485"/>
    </source>
</evidence>
<dbReference type="Proteomes" id="UP000232060">
    <property type="component" value="Unassembled WGS sequence"/>
</dbReference>
<evidence type="ECO:0000313" key="14">
    <source>
        <dbReference type="Proteomes" id="UP000232060"/>
    </source>
</evidence>
<protein>
    <recommendedName>
        <fullName evidence="9">NADH-quinone oxidoreductase subunit B</fullName>
        <ecNumber evidence="9">7.1.1.-</ecNumber>
    </recommendedName>
    <alternativeName>
        <fullName evidence="9">NADH dehydrogenase I subunit B</fullName>
    </alternativeName>
    <alternativeName>
        <fullName evidence="9">NDH-1 subunit B</fullName>
    </alternativeName>
</protein>
<keyword evidence="5 9" id="KW-1278">Translocase</keyword>
<dbReference type="GO" id="GO:0048038">
    <property type="term" value="F:quinone binding"/>
    <property type="evidence" value="ECO:0007669"/>
    <property type="project" value="UniProtKB-KW"/>
</dbReference>
<feature type="compositionally biased region" description="Polar residues" evidence="11">
    <location>
        <begin position="214"/>
        <end position="224"/>
    </location>
</feature>
<dbReference type="GO" id="GO:0050136">
    <property type="term" value="F:NADH dehydrogenase (quinone) (non-electrogenic) activity"/>
    <property type="evidence" value="ECO:0007669"/>
    <property type="project" value="UniProtKB-UniRule"/>
</dbReference>
<keyword evidence="9 10" id="KW-0479">Metal-binding</keyword>
<comment type="catalytic activity">
    <reaction evidence="9">
        <text>a quinone + NADH + 5 H(+)(in) = a quinol + NAD(+) + 4 H(+)(out)</text>
        <dbReference type="Rhea" id="RHEA:57888"/>
        <dbReference type="ChEBI" id="CHEBI:15378"/>
        <dbReference type="ChEBI" id="CHEBI:24646"/>
        <dbReference type="ChEBI" id="CHEBI:57540"/>
        <dbReference type="ChEBI" id="CHEBI:57945"/>
        <dbReference type="ChEBI" id="CHEBI:132124"/>
    </reaction>
</comment>
<evidence type="ECO:0000259" key="12">
    <source>
        <dbReference type="Pfam" id="PF01058"/>
    </source>
</evidence>
<accession>A0A2M8HC30</accession>
<comment type="similarity">
    <text evidence="1 9 10">Belongs to the complex I 20 kDa subunit family.</text>
</comment>
<dbReference type="OrthoDB" id="9786737at2"/>
<evidence type="ECO:0000256" key="2">
    <source>
        <dbReference type="ARBA" id="ARBA00022448"/>
    </source>
</evidence>
<feature type="region of interest" description="Disordered" evidence="11">
    <location>
        <begin position="202"/>
        <end position="224"/>
    </location>
</feature>
<dbReference type="RefSeq" id="WP_100858945.1">
    <property type="nucleotide sequence ID" value="NZ_PGCP01000005.1"/>
</dbReference>
<keyword evidence="3 9" id="KW-0004">4Fe-4S</keyword>
<dbReference type="PANTHER" id="PTHR11995">
    <property type="entry name" value="NADH DEHYDROGENASE"/>
    <property type="match status" value="1"/>
</dbReference>
<evidence type="ECO:0000256" key="1">
    <source>
        <dbReference type="ARBA" id="ARBA00009173"/>
    </source>
</evidence>
<keyword evidence="6 9" id="KW-0411">Iron-sulfur</keyword>
<keyword evidence="9" id="KW-0472">Membrane</keyword>
<dbReference type="InterPro" id="IPR006138">
    <property type="entry name" value="NADH_UQ_OxRdtase_20Kd_su"/>
</dbReference>
<dbReference type="GO" id="GO:0005506">
    <property type="term" value="F:iron ion binding"/>
    <property type="evidence" value="ECO:0007669"/>
    <property type="project" value="UniProtKB-UniRule"/>
</dbReference>
<dbReference type="AlphaFoldDB" id="A0A2M8HC30"/>
<dbReference type="Gene3D" id="3.40.50.12280">
    <property type="match status" value="1"/>
</dbReference>
<keyword evidence="14" id="KW-1185">Reference proteome</keyword>
<comment type="subcellular location">
    <subcellularLocation>
        <location evidence="9">Cell membrane</location>
        <topology evidence="9">Peripheral membrane protein</topology>
        <orientation evidence="9">Cytoplasmic side</orientation>
    </subcellularLocation>
</comment>
<keyword evidence="7 9" id="KW-0520">NAD</keyword>
<dbReference type="GO" id="GO:0051539">
    <property type="term" value="F:4 iron, 4 sulfur cluster binding"/>
    <property type="evidence" value="ECO:0007669"/>
    <property type="project" value="UniProtKB-KW"/>
</dbReference>
<keyword evidence="2 9" id="KW-0813">Transport</keyword>
<dbReference type="GO" id="GO:0005886">
    <property type="term" value="C:plasma membrane"/>
    <property type="evidence" value="ECO:0007669"/>
    <property type="project" value="UniProtKB-SubCell"/>
</dbReference>
<feature type="binding site" evidence="9">
    <location>
        <position position="133"/>
    </location>
    <ligand>
        <name>[4Fe-4S] cluster</name>
        <dbReference type="ChEBI" id="CHEBI:49883"/>
    </ligand>
</feature>
<dbReference type="GO" id="GO:0008137">
    <property type="term" value="F:NADH dehydrogenase (ubiquinone) activity"/>
    <property type="evidence" value="ECO:0007669"/>
    <property type="project" value="InterPro"/>
</dbReference>
<feature type="domain" description="NADH:ubiquinone oxidoreductase-like 20kDa subunit" evidence="12">
    <location>
        <begin position="67"/>
        <end position="175"/>
    </location>
</feature>
<dbReference type="EMBL" id="PGCP01000005">
    <property type="protein sequence ID" value="PJC94119.1"/>
    <property type="molecule type" value="Genomic_DNA"/>
</dbReference>
<evidence type="ECO:0000256" key="7">
    <source>
        <dbReference type="ARBA" id="ARBA00023027"/>
    </source>
</evidence>
<dbReference type="NCBIfam" id="TIGR01957">
    <property type="entry name" value="nuoB_fam"/>
    <property type="match status" value="1"/>
</dbReference>
<keyword evidence="9" id="KW-1003">Cell membrane</keyword>
<name>A0A2M8HC30_9GAMM</name>